<dbReference type="AlphaFoldDB" id="A0A645HG09"/>
<proteinExistence type="predicted"/>
<sequence>MVRNLGEQAGFVEFLGHELLVEQPVAPESVFVHGFVHVLMLPDQCAFDHHRKEHALLAAGGDHAVKTAGVIIDAVPGAEYLDLVFELALELPFQYVVEFLPGVAGEVYRGGVVGERRPHHEWLGTAVFHPGGLMQIFEPGAALDRSAFAGAYESIAGKCRRFAGDERADVNIEPLGAAKQESERAVQFAGLVLEVFFH</sequence>
<accession>A0A645HG09</accession>
<evidence type="ECO:0000313" key="1">
    <source>
        <dbReference type="EMBL" id="MPN34603.1"/>
    </source>
</evidence>
<name>A0A645HG09_9ZZZZ</name>
<reference evidence="1" key="1">
    <citation type="submission" date="2019-08" db="EMBL/GenBank/DDBJ databases">
        <authorList>
            <person name="Kucharzyk K."/>
            <person name="Murdoch R.W."/>
            <person name="Higgins S."/>
            <person name="Loffler F."/>
        </authorList>
    </citation>
    <scope>NUCLEOTIDE SEQUENCE</scope>
</reference>
<gene>
    <name evidence="1" type="ORF">SDC9_182097</name>
</gene>
<organism evidence="1">
    <name type="scientific">bioreactor metagenome</name>
    <dbReference type="NCBI Taxonomy" id="1076179"/>
    <lineage>
        <taxon>unclassified sequences</taxon>
        <taxon>metagenomes</taxon>
        <taxon>ecological metagenomes</taxon>
    </lineage>
</organism>
<dbReference type="EMBL" id="VSSQ01087733">
    <property type="protein sequence ID" value="MPN34603.1"/>
    <property type="molecule type" value="Genomic_DNA"/>
</dbReference>
<protein>
    <submittedName>
        <fullName evidence="1">Uncharacterized protein</fullName>
    </submittedName>
</protein>
<comment type="caution">
    <text evidence="1">The sequence shown here is derived from an EMBL/GenBank/DDBJ whole genome shotgun (WGS) entry which is preliminary data.</text>
</comment>